<dbReference type="Proteomes" id="UP000766904">
    <property type="component" value="Unassembled WGS sequence"/>
</dbReference>
<dbReference type="AlphaFoldDB" id="A0A8J8Q548"/>
<proteinExistence type="predicted"/>
<accession>A0A8J8Q548</accession>
<organism evidence="1 2">
    <name type="scientific">Natronococcus pandeyae</name>
    <dbReference type="NCBI Taxonomy" id="2055836"/>
    <lineage>
        <taxon>Archaea</taxon>
        <taxon>Methanobacteriati</taxon>
        <taxon>Methanobacteriota</taxon>
        <taxon>Stenosarchaea group</taxon>
        <taxon>Halobacteria</taxon>
        <taxon>Halobacteriales</taxon>
        <taxon>Natrialbaceae</taxon>
        <taxon>Natronococcus</taxon>
    </lineage>
</organism>
<gene>
    <name evidence="1" type="ORF">CV102_09620</name>
</gene>
<evidence type="ECO:0000313" key="1">
    <source>
        <dbReference type="EMBL" id="TYL38763.1"/>
    </source>
</evidence>
<dbReference type="RefSeq" id="WP_148857766.1">
    <property type="nucleotide sequence ID" value="NZ_PHNJ01000004.1"/>
</dbReference>
<name>A0A8J8Q548_9EURY</name>
<dbReference type="PROSITE" id="PS51257">
    <property type="entry name" value="PROKAR_LIPOPROTEIN"/>
    <property type="match status" value="1"/>
</dbReference>
<protein>
    <submittedName>
        <fullName evidence="1">Uncharacterized protein</fullName>
    </submittedName>
</protein>
<reference evidence="1" key="1">
    <citation type="submission" date="2017-11" db="EMBL/GenBank/DDBJ databases">
        <authorList>
            <person name="Kajale S.C."/>
            <person name="Sharma A."/>
        </authorList>
    </citation>
    <scope>NUCLEOTIDE SEQUENCE</scope>
    <source>
        <strain evidence="1">LS1_42</strain>
    </source>
</reference>
<keyword evidence="2" id="KW-1185">Reference proteome</keyword>
<evidence type="ECO:0000313" key="2">
    <source>
        <dbReference type="Proteomes" id="UP000766904"/>
    </source>
</evidence>
<comment type="caution">
    <text evidence="1">The sequence shown here is derived from an EMBL/GenBank/DDBJ whole genome shotgun (WGS) entry which is preliminary data.</text>
</comment>
<dbReference type="EMBL" id="PHNJ01000004">
    <property type="protein sequence ID" value="TYL38763.1"/>
    <property type="molecule type" value="Genomic_DNA"/>
</dbReference>
<sequence length="152" mass="16916">MRRRELLACTASGFGGIATLGGCGVERAPIRRFAGELECDEHPLERRDQRCASDEEDEATIRFTDEGVIVEGLIRTPTPCHELELVPVVADSDCDTLEVWIEVGRQEEAICVQCLGVVEYEARLDLDGHQPDRVEVVYDRSEETVDVVAADR</sequence>
<dbReference type="OrthoDB" id="313543at2157"/>